<feature type="compositionally biased region" description="Polar residues" evidence="5">
    <location>
        <begin position="1829"/>
        <end position="1840"/>
    </location>
</feature>
<name>M7NRQ9_PNEMU</name>
<evidence type="ECO:0000256" key="2">
    <source>
        <dbReference type="ARBA" id="ARBA00023054"/>
    </source>
</evidence>
<feature type="coiled-coil region" evidence="4">
    <location>
        <begin position="1634"/>
        <end position="1665"/>
    </location>
</feature>
<feature type="coiled-coil region" evidence="4">
    <location>
        <begin position="897"/>
        <end position="957"/>
    </location>
</feature>
<dbReference type="PANTHER" id="PTHR18898">
    <property type="entry name" value="NUCLEOPROTEIN TPR-RELATED"/>
    <property type="match status" value="1"/>
</dbReference>
<dbReference type="GO" id="GO:0006606">
    <property type="term" value="P:protein import into nucleus"/>
    <property type="evidence" value="ECO:0007669"/>
    <property type="project" value="InterPro"/>
</dbReference>
<keyword evidence="2 4" id="KW-0175">Coiled coil</keyword>
<dbReference type="GO" id="GO:0017056">
    <property type="term" value="F:structural constituent of nuclear pore"/>
    <property type="evidence" value="ECO:0007669"/>
    <property type="project" value="TreeGrafter"/>
</dbReference>
<evidence type="ECO:0000256" key="3">
    <source>
        <dbReference type="ARBA" id="ARBA00023242"/>
    </source>
</evidence>
<feature type="coiled-coil region" evidence="4">
    <location>
        <begin position="474"/>
        <end position="508"/>
    </location>
</feature>
<dbReference type="InterPro" id="IPR057974">
    <property type="entry name" value="NUA/TPR/MLP1-2-like_dom"/>
</dbReference>
<dbReference type="GO" id="GO:0006406">
    <property type="term" value="P:mRNA export from nucleus"/>
    <property type="evidence" value="ECO:0007669"/>
    <property type="project" value="TreeGrafter"/>
</dbReference>
<evidence type="ECO:0000313" key="8">
    <source>
        <dbReference type="EMBL" id="EMR09967.1"/>
    </source>
</evidence>
<dbReference type="GO" id="GO:0005643">
    <property type="term" value="C:nuclear pore"/>
    <property type="evidence" value="ECO:0007669"/>
    <property type="project" value="TreeGrafter"/>
</dbReference>
<dbReference type="OMA" id="HAQQNYE"/>
<evidence type="ECO:0000256" key="5">
    <source>
        <dbReference type="SAM" id="MobiDB-lite"/>
    </source>
</evidence>
<feature type="domain" description="Nucleoprotein TPR/MLP1-2" evidence="6">
    <location>
        <begin position="1041"/>
        <end position="1169"/>
    </location>
</feature>
<dbReference type="Proteomes" id="UP000011958">
    <property type="component" value="Unassembled WGS sequence"/>
</dbReference>
<feature type="compositionally biased region" description="Low complexity" evidence="5">
    <location>
        <begin position="1867"/>
        <end position="1884"/>
    </location>
</feature>
<feature type="coiled-coil region" evidence="4">
    <location>
        <begin position="411"/>
        <end position="438"/>
    </location>
</feature>
<feature type="domain" description="NUA/TPR/MLP1-2-like" evidence="7">
    <location>
        <begin position="484"/>
        <end position="587"/>
    </location>
</feature>
<dbReference type="Pfam" id="PF07926">
    <property type="entry name" value="TPR_MLP1_2"/>
    <property type="match status" value="1"/>
</dbReference>
<proteinExistence type="predicted"/>
<dbReference type="VEuPathDB" id="FungiDB:PNEG_01725"/>
<evidence type="ECO:0000256" key="1">
    <source>
        <dbReference type="ARBA" id="ARBA00004123"/>
    </source>
</evidence>
<keyword evidence="3" id="KW-0539">Nucleus</keyword>
<sequence>MALVESAVDVGRISSFLDLSSDFITNLGSKEEITLLLSGILQKANEFEELKKSKVILEVNYEQETHAANRRLQSIKNELETSLEDNKYLKEQSTLYKTTSEKLETEIAGLRSSNTDLKEYIHTLESRNRFLESEKREVVEVLERKTQEILRQEEEYQNLTERYGKLRKEINSIESENHELKDKEISWKFKEQTSLQEIELLKKNIEWLNREVEDKTNEFSEYRKDKSSQISTLQLELENTVSASTIHENNANTSKKQLEKMSNKLEETLFKLKECQDKIVEQEESFRNEMDVQHRLTELLEQNLKNSRQRITELEEHLDEDSTKEGQEALKWMNIAEKEKNRADSMELQLEELELKAEKLQVELVVAKDQLSQGISNENAPLGIGLLSPSAQAANKLEKSGMSLTKLYSEYISLKEQLKSEKKHNEIMQNNLNDLLSDLETRAPQIHEQREEFSRLQVEIADISGMLQESNELKEKIDRENKILKIHIKDLEQEKLLYLQQTRDLSRQIQCLLYEMEIQNYTGVIMTEEEKSVIKKISESDIIEPTDTHFLISERLTLFKDIKTLQEQNQNLLKVIRELGTRMEKEELENRERLENLESAAITEANNVIEDMKEEMKKLKIKMDSYIRERDMFRRMLVYNGQTDPLSSSDLETNESDTISAIKSQNALRELQIQFDQYRNETSINNKTLSQQLRDATNHNSNLQIQLAKMTSQLELFSERYNMLSENADILKNERDNIGLRNQQMQETLAKQDLKLLHLSEEVVEFKSTIDNLRTETANLKAEKQLWKNIEMRLTSDNENLTLEKNRLNKLLSDLQAILNEKERIDSESRRRLIEQNELIEKELQQIRHKATEENEEYKKLMIRKEHEFLEYQSKINNLTTKYSETYENLLVAQTTQQNLQSKVDELSILLKSTEEKLLVYQKNTTETLENESLSKEQQLEIEIMNLRSSLDIAKSEAEQAKKYADQMKLISHAAEETLQDMNNIHDEYKAAVEKLLFDKENDIKELTQKIKIISEELETRKIELLQFETSQNEQRENFDNEKKELIAKIEKLEEIEKLSIKAQNDYKEDLRKQFQISQEARSSYERELVSHAETTNNLQLLRQENSDLKTEILTLNKDNESFKFQLSTSENSWKTLKENYEKELQDIKTRCNELVQQNNLLHNQFENISLQALKLQKVANQDDIHDLSDTVTCDKSTEDLKEIVRFLRREKEIVDCQYELSIQENKRIKHELSKTLKSLDDVRLTLNSERQQKNDLINSTSQYQDLMSKINELNILRESNTVLRTENKINVEKLKEYEKSIQNLTSQIQPLEDQLRMLQAEQEVKESQLKLTQEDNERWKNRVQQILQKHGQTDPDELKNIKDKFVLLEKENSKILQEHQNAKEEIEKLNLQNTNLANAWKTKYDRLIAQSKEKIQTIRSQILQKTQELEIKTKSEEELKKQIAQLQEIISKDQRVNVQEKNKANKSENSIVSFENEKIKWEVEKKSFQDKFQEEIQLKEKMYAEKVAELEKVKETSDQETKKLKAKALIFFREKNSALEELKKANTQLSKLQDTVQLLKDSNTEELIKKKVEERLSELEKNKNDEIELQVNNRIKELQKGLENKGEKTTQDIKLDENFPKNLNNHNIETIIYSRIEKEKEQWKEDHKQALLAKEDELKKIHEEKLKTFIEQTKKNSNTTLRANPMKEQIEKILSKRLSTELSKAQSKWENETQTKIKDALEKQELQLKNKHTQDIENLRKENEMRNKLKLSEAEKQISDLKNKIILLESKKTESSQNLTEKSNDNLKEHTETKPDLMGFIIQHFPQKSEIVSKDPKKQMKLEYIQKDTPSQTDQSIPLQTDKPLEPNIESNISVSTTNIQTPKEISNTSDNISDNSTSHNTIAPSKPLSATAAKFVPTKRIREEEGSVISETPPTNLRKRKINENPDLNVEKES</sequence>
<dbReference type="PANTHER" id="PTHR18898:SF2">
    <property type="entry name" value="NUCLEOPROTEIN TPR"/>
    <property type="match status" value="1"/>
</dbReference>
<feature type="coiled-coil region" evidence="4">
    <location>
        <begin position="1508"/>
        <end position="1590"/>
    </location>
</feature>
<feature type="coiled-coil region" evidence="4">
    <location>
        <begin position="58"/>
        <end position="92"/>
    </location>
</feature>
<protein>
    <submittedName>
        <fullName evidence="8">Uncharacterized protein</fullName>
    </submittedName>
</protein>
<comment type="subcellular location">
    <subcellularLocation>
        <location evidence="1">Nucleus</location>
    </subcellularLocation>
</comment>
<feature type="region of interest" description="Disordered" evidence="5">
    <location>
        <begin position="1827"/>
        <end position="1848"/>
    </location>
</feature>
<dbReference type="STRING" id="1069680.M7NRQ9"/>
<organism evidence="8 9">
    <name type="scientific">Pneumocystis murina (strain B123)</name>
    <name type="common">Mouse pneumocystis pneumonia agent</name>
    <name type="synonym">Pneumocystis carinii f. sp. muris</name>
    <dbReference type="NCBI Taxonomy" id="1069680"/>
    <lineage>
        <taxon>Eukaryota</taxon>
        <taxon>Fungi</taxon>
        <taxon>Dikarya</taxon>
        <taxon>Ascomycota</taxon>
        <taxon>Taphrinomycotina</taxon>
        <taxon>Pneumocystomycetes</taxon>
        <taxon>Pneumocystaceae</taxon>
        <taxon>Pneumocystis</taxon>
    </lineage>
</organism>
<feature type="region of interest" description="Disordered" evidence="5">
    <location>
        <begin position="1865"/>
        <end position="1936"/>
    </location>
</feature>
<dbReference type="Pfam" id="PF25785">
    <property type="entry name" value="TPR"/>
    <property type="match status" value="1"/>
</dbReference>
<dbReference type="RefSeq" id="XP_007873689.1">
    <property type="nucleotide sequence ID" value="XM_007875498.1"/>
</dbReference>
<comment type="caution">
    <text evidence="8">The sequence shown here is derived from an EMBL/GenBank/DDBJ whole genome shotgun (WGS) entry which is preliminary data.</text>
</comment>
<feature type="coiled-coil region" evidence="4">
    <location>
        <begin position="128"/>
        <end position="370"/>
    </location>
</feature>
<evidence type="ECO:0000259" key="7">
    <source>
        <dbReference type="Pfam" id="PF25785"/>
    </source>
</evidence>
<gene>
    <name evidence="8" type="ORF">PNEG_01725</name>
</gene>
<accession>M7NRQ9</accession>
<dbReference type="OrthoDB" id="343070at2759"/>
<evidence type="ECO:0000259" key="6">
    <source>
        <dbReference type="Pfam" id="PF07926"/>
    </source>
</evidence>
<feature type="coiled-coil region" evidence="4">
    <location>
        <begin position="661"/>
        <end position="868"/>
    </location>
</feature>
<dbReference type="InterPro" id="IPR012929">
    <property type="entry name" value="Nucleoprot-TPR/MLP1-2_dom"/>
</dbReference>
<evidence type="ECO:0000256" key="4">
    <source>
        <dbReference type="SAM" id="Coils"/>
    </source>
</evidence>
<feature type="coiled-coil region" evidence="4">
    <location>
        <begin position="1288"/>
        <end position="1478"/>
    </location>
</feature>
<dbReference type="HOGENOM" id="CLU_237445_0_0_1"/>
<dbReference type="EMBL" id="AFWA02000008">
    <property type="protein sequence ID" value="EMR09967.1"/>
    <property type="molecule type" value="Genomic_DNA"/>
</dbReference>
<keyword evidence="9" id="KW-1185">Reference proteome</keyword>
<evidence type="ECO:0000313" key="9">
    <source>
        <dbReference type="Proteomes" id="UP000011958"/>
    </source>
</evidence>
<dbReference type="GeneID" id="19895419"/>
<feature type="coiled-coil region" evidence="4">
    <location>
        <begin position="1723"/>
        <end position="1772"/>
    </location>
</feature>
<dbReference type="eggNOG" id="KOG4674">
    <property type="taxonomic scope" value="Eukaryota"/>
</dbReference>
<reference evidence="9" key="1">
    <citation type="journal article" date="2016" name="Nat. Commun.">
        <title>Genome analysis of three Pneumocystis species reveals adaptation mechanisms to life exclusively in mammalian hosts.</title>
        <authorList>
            <person name="Ma L."/>
            <person name="Chen Z."/>
            <person name="Huang D.W."/>
            <person name="Kutty G."/>
            <person name="Ishihara M."/>
            <person name="Wang H."/>
            <person name="Abouelleil A."/>
            <person name="Bishop L."/>
            <person name="Davey E."/>
            <person name="Deng R."/>
            <person name="Deng X."/>
            <person name="Fan L."/>
            <person name="Fantoni G."/>
            <person name="Fitzgerald M."/>
            <person name="Gogineni E."/>
            <person name="Goldberg J.M."/>
            <person name="Handley G."/>
            <person name="Hu X."/>
            <person name="Huber C."/>
            <person name="Jiao X."/>
            <person name="Jones K."/>
            <person name="Levin J.Z."/>
            <person name="Liu Y."/>
            <person name="Macdonald P."/>
            <person name="Melnikov A."/>
            <person name="Raley C."/>
            <person name="Sassi M."/>
            <person name="Sherman B.T."/>
            <person name="Song X."/>
            <person name="Sykes S."/>
            <person name="Tran B."/>
            <person name="Walsh L."/>
            <person name="Xia Y."/>
            <person name="Yang J."/>
            <person name="Young S."/>
            <person name="Zeng Q."/>
            <person name="Zheng X."/>
            <person name="Stephens R."/>
            <person name="Nusbaum C."/>
            <person name="Birren B.W."/>
            <person name="Azadi P."/>
            <person name="Lempicki R.A."/>
            <person name="Cuomo C.A."/>
            <person name="Kovacs J.A."/>
        </authorList>
    </citation>
    <scope>NUCLEOTIDE SEQUENCE [LARGE SCALE GENOMIC DNA]</scope>
    <source>
        <strain evidence="9">B123</strain>
    </source>
</reference>
<feature type="coiled-coil region" evidence="4">
    <location>
        <begin position="990"/>
        <end position="1165"/>
    </location>
</feature>
<feature type="coiled-coil region" evidence="4">
    <location>
        <begin position="562"/>
        <end position="629"/>
    </location>
</feature>